<dbReference type="EMBL" id="UGHR01000001">
    <property type="protein sequence ID" value="STQ91419.1"/>
    <property type="molecule type" value="Genomic_DNA"/>
</dbReference>
<reference evidence="3 5" key="2">
    <citation type="submission" date="2019-03" db="EMBL/GenBank/DDBJ databases">
        <title>Genomic Encyclopedia of Type Strains, Phase IV (KMG-IV): sequencing the most valuable type-strain genomes for metagenomic binning, comparative biology and taxonomic classification.</title>
        <authorList>
            <person name="Goeker M."/>
        </authorList>
    </citation>
    <scope>NUCLEOTIDE SEQUENCE [LARGE SCALE GENOMIC DNA]</scope>
    <source>
        <strain evidence="3 5">DSM 3764</strain>
    </source>
</reference>
<keyword evidence="5" id="KW-1185">Reference proteome</keyword>
<evidence type="ECO:0000313" key="3">
    <source>
        <dbReference type="EMBL" id="TCU88510.1"/>
    </source>
</evidence>
<dbReference type="RefSeq" id="WP_115227627.1">
    <property type="nucleotide sequence ID" value="NZ_CAWOLO010000003.1"/>
</dbReference>
<evidence type="ECO:0000256" key="1">
    <source>
        <dbReference type="SAM" id="SignalP"/>
    </source>
</evidence>
<evidence type="ECO:0000313" key="4">
    <source>
        <dbReference type="Proteomes" id="UP000255108"/>
    </source>
</evidence>
<dbReference type="OrthoDB" id="8548861at2"/>
<dbReference type="Proteomes" id="UP000295794">
    <property type="component" value="Unassembled WGS sequence"/>
</dbReference>
<organism evidence="2 4">
    <name type="scientific">Iodobacter fluviatilis</name>
    <dbReference type="NCBI Taxonomy" id="537"/>
    <lineage>
        <taxon>Bacteria</taxon>
        <taxon>Pseudomonadati</taxon>
        <taxon>Pseudomonadota</taxon>
        <taxon>Betaproteobacteria</taxon>
        <taxon>Neisseriales</taxon>
        <taxon>Chitinibacteraceae</taxon>
        <taxon>Iodobacter</taxon>
    </lineage>
</organism>
<proteinExistence type="predicted"/>
<dbReference type="Proteomes" id="UP000255108">
    <property type="component" value="Unassembled WGS sequence"/>
</dbReference>
<sequence length="147" mass="15987">MKAIVLDILVIGCSASATLANGIVHTAEMNYAGFDNKEVLIVDTDHDVTGYTYAAGQFVAPAPVLSASPLVTPIEFKLLFTAAERVAIKAARADHPLIADFYEIIEDPRLTHVDLNLQSTRFALMYLEEQSLITAARRLEILSGVVQ</sequence>
<gene>
    <name evidence="3" type="ORF">EV682_10394</name>
    <name evidence="2" type="ORF">NCTC11159_02491</name>
</gene>
<reference evidence="2 4" key="1">
    <citation type="submission" date="2018-06" db="EMBL/GenBank/DDBJ databases">
        <authorList>
            <consortium name="Pathogen Informatics"/>
            <person name="Doyle S."/>
        </authorList>
    </citation>
    <scope>NUCLEOTIDE SEQUENCE [LARGE SCALE GENOMIC DNA]</scope>
    <source>
        <strain evidence="2 4">NCTC11159</strain>
    </source>
</reference>
<protein>
    <submittedName>
        <fullName evidence="2">Uncharacterized protein</fullName>
    </submittedName>
</protein>
<keyword evidence="1" id="KW-0732">Signal</keyword>
<feature type="signal peptide" evidence="1">
    <location>
        <begin position="1"/>
        <end position="19"/>
    </location>
</feature>
<feature type="chain" id="PRO_5016944976" evidence="1">
    <location>
        <begin position="20"/>
        <end position="147"/>
    </location>
</feature>
<evidence type="ECO:0000313" key="2">
    <source>
        <dbReference type="EMBL" id="STQ91419.1"/>
    </source>
</evidence>
<accession>A0A377QA08</accession>
<name>A0A377QA08_9NEIS</name>
<dbReference type="EMBL" id="SMBT01000003">
    <property type="protein sequence ID" value="TCU88510.1"/>
    <property type="molecule type" value="Genomic_DNA"/>
</dbReference>
<dbReference type="AlphaFoldDB" id="A0A377QA08"/>
<evidence type="ECO:0000313" key="5">
    <source>
        <dbReference type="Proteomes" id="UP000295794"/>
    </source>
</evidence>